<dbReference type="EMBL" id="CAUYUJ010022475">
    <property type="protein sequence ID" value="CAK0910855.1"/>
    <property type="molecule type" value="Genomic_DNA"/>
</dbReference>
<evidence type="ECO:0000256" key="1">
    <source>
        <dbReference type="SAM" id="MobiDB-lite"/>
    </source>
</evidence>
<reference evidence="2" key="1">
    <citation type="submission" date="2023-10" db="EMBL/GenBank/DDBJ databases">
        <authorList>
            <person name="Chen Y."/>
            <person name="Shah S."/>
            <person name="Dougan E. K."/>
            <person name="Thang M."/>
            <person name="Chan C."/>
        </authorList>
    </citation>
    <scope>NUCLEOTIDE SEQUENCE [LARGE SCALE GENOMIC DNA]</scope>
</reference>
<protein>
    <submittedName>
        <fullName evidence="2">Uncharacterized protein</fullName>
    </submittedName>
</protein>
<gene>
    <name evidence="2" type="ORF">PCOR1329_LOCUS84908</name>
</gene>
<dbReference type="Proteomes" id="UP001189429">
    <property type="component" value="Unassembled WGS sequence"/>
</dbReference>
<sequence>AHTLTAHIDGAPPRRPARAAGAAAPGRGPAARRARRGARRARTSAPRAGAPGAAETAAPRRAGCSGRPGRSSVCSRSALAAASPPRVPPASRVPPRRVPSRRGPVSARRSRRSARGARPSAPPLLRRAARSQACSVLNLFGDVPNPCATSGDINGHSSRRRRGRSSPLQRVAHRGNRKANFPACQRK</sequence>
<feature type="compositionally biased region" description="Low complexity" evidence="1">
    <location>
        <begin position="116"/>
        <end position="126"/>
    </location>
</feature>
<feature type="non-terminal residue" evidence="2">
    <location>
        <position position="1"/>
    </location>
</feature>
<feature type="compositionally biased region" description="Low complexity" evidence="1">
    <location>
        <begin position="18"/>
        <end position="29"/>
    </location>
</feature>
<name>A0ABN9YDI3_9DINO</name>
<proteinExistence type="predicted"/>
<feature type="compositionally biased region" description="Low complexity" evidence="1">
    <location>
        <begin position="75"/>
        <end position="84"/>
    </location>
</feature>
<feature type="region of interest" description="Disordered" evidence="1">
    <location>
        <begin position="1"/>
        <end position="127"/>
    </location>
</feature>
<evidence type="ECO:0000313" key="2">
    <source>
        <dbReference type="EMBL" id="CAK0910855.1"/>
    </source>
</evidence>
<organism evidence="2 3">
    <name type="scientific">Prorocentrum cordatum</name>
    <dbReference type="NCBI Taxonomy" id="2364126"/>
    <lineage>
        <taxon>Eukaryota</taxon>
        <taxon>Sar</taxon>
        <taxon>Alveolata</taxon>
        <taxon>Dinophyceae</taxon>
        <taxon>Prorocentrales</taxon>
        <taxon>Prorocentraceae</taxon>
        <taxon>Prorocentrum</taxon>
    </lineage>
</organism>
<comment type="caution">
    <text evidence="2">The sequence shown here is derived from an EMBL/GenBank/DDBJ whole genome shotgun (WGS) entry which is preliminary data.</text>
</comment>
<feature type="region of interest" description="Disordered" evidence="1">
    <location>
        <begin position="142"/>
        <end position="187"/>
    </location>
</feature>
<evidence type="ECO:0000313" key="3">
    <source>
        <dbReference type="Proteomes" id="UP001189429"/>
    </source>
</evidence>
<feature type="compositionally biased region" description="Basic residues" evidence="1">
    <location>
        <begin position="30"/>
        <end position="42"/>
    </location>
</feature>
<feature type="compositionally biased region" description="Polar residues" evidence="1">
    <location>
        <begin position="147"/>
        <end position="156"/>
    </location>
</feature>
<accession>A0ABN9YDI3</accession>
<keyword evidence="3" id="KW-1185">Reference proteome</keyword>
<feature type="compositionally biased region" description="Low complexity" evidence="1">
    <location>
        <begin position="43"/>
        <end position="63"/>
    </location>
</feature>